<dbReference type="RefSeq" id="WP_313792979.1">
    <property type="nucleotide sequence ID" value="NZ_CP102453.1"/>
</dbReference>
<reference evidence="1 2" key="1">
    <citation type="submission" date="2022-08" db="EMBL/GenBank/DDBJ databases">
        <title>Aerococcaceae sp. nov isolated from spoiled eye mask.</title>
        <authorList>
            <person name="Zhou G."/>
            <person name="Xie X.-B."/>
            <person name="Shi Q.-S."/>
            <person name="Wang Y.-S."/>
            <person name="Wen X."/>
            <person name="Peng H."/>
            <person name="Yang X.-J."/>
            <person name="Tao H.-B."/>
            <person name="Huang X.-M."/>
        </authorList>
    </citation>
    <scope>NUCLEOTIDE SEQUENCE [LARGE SCALE GENOMIC DNA]</scope>
    <source>
        <strain evidence="2">DM20194951</strain>
    </source>
</reference>
<dbReference type="EMBL" id="CP102453">
    <property type="protein sequence ID" value="UUX33477.1"/>
    <property type="molecule type" value="Genomic_DNA"/>
</dbReference>
<gene>
    <name evidence="1" type="ORF">NRE15_11285</name>
</gene>
<name>A0ABY5P458_9LACT</name>
<dbReference type="Proteomes" id="UP001315967">
    <property type="component" value="Chromosome"/>
</dbReference>
<evidence type="ECO:0000313" key="1">
    <source>
        <dbReference type="EMBL" id="UUX33477.1"/>
    </source>
</evidence>
<organism evidence="1 2">
    <name type="scientific">Fundicoccus culcitae</name>
    <dbReference type="NCBI Taxonomy" id="2969821"/>
    <lineage>
        <taxon>Bacteria</taxon>
        <taxon>Bacillati</taxon>
        <taxon>Bacillota</taxon>
        <taxon>Bacilli</taxon>
        <taxon>Lactobacillales</taxon>
        <taxon>Aerococcaceae</taxon>
        <taxon>Fundicoccus</taxon>
    </lineage>
</organism>
<protein>
    <submittedName>
        <fullName evidence="1">Uncharacterized protein</fullName>
    </submittedName>
</protein>
<keyword evidence="2" id="KW-1185">Reference proteome</keyword>
<evidence type="ECO:0000313" key="2">
    <source>
        <dbReference type="Proteomes" id="UP001315967"/>
    </source>
</evidence>
<accession>A0ABY5P458</accession>
<sequence length="53" mass="5974">MKTSPNGSWFGGHYDSFYHCQHLPVVVFVGRPLIQLAGRPHHSKSGFLAFTPY</sequence>
<proteinExistence type="predicted"/>